<dbReference type="EMBL" id="JAATIQ010000302">
    <property type="protein sequence ID" value="KAF4363148.1"/>
    <property type="molecule type" value="Genomic_DNA"/>
</dbReference>
<accession>A0A7J6EXR8</accession>
<comment type="caution">
    <text evidence="1">The sequence shown here is derived from an EMBL/GenBank/DDBJ whole genome shotgun (WGS) entry which is preliminary data.</text>
</comment>
<sequence>MLLGSETEKLPLVKVFAFNVLLLKLWELPCLEPNAGHSELNGALMVALELIHSAPLSFPDSFFRSKVRPLDLTFCLSNLILFGK</sequence>
<evidence type="ECO:0000313" key="2">
    <source>
        <dbReference type="Proteomes" id="UP000583929"/>
    </source>
</evidence>
<reference evidence="1 2" key="1">
    <citation type="journal article" date="2020" name="bioRxiv">
        <title>Sequence and annotation of 42 cannabis genomes reveals extensive copy number variation in cannabinoid synthesis and pathogen resistance genes.</title>
        <authorList>
            <person name="Mckernan K.J."/>
            <person name="Helbert Y."/>
            <person name="Kane L.T."/>
            <person name="Ebling H."/>
            <person name="Zhang L."/>
            <person name="Liu B."/>
            <person name="Eaton Z."/>
            <person name="Mclaughlin S."/>
            <person name="Kingan S."/>
            <person name="Baybayan P."/>
            <person name="Concepcion G."/>
            <person name="Jordan M."/>
            <person name="Riva A."/>
            <person name="Barbazuk W."/>
            <person name="Harkins T."/>
        </authorList>
    </citation>
    <scope>NUCLEOTIDE SEQUENCE [LARGE SCALE GENOMIC DNA]</scope>
    <source>
        <strain evidence="2">cv. Jamaican Lion 4</strain>
        <tissue evidence="1">Leaf</tissue>
    </source>
</reference>
<name>A0A7J6EXR8_CANSA</name>
<dbReference type="Proteomes" id="UP000583929">
    <property type="component" value="Unassembled WGS sequence"/>
</dbReference>
<proteinExistence type="predicted"/>
<gene>
    <name evidence="1" type="ORF">G4B88_029666</name>
</gene>
<organism evidence="1 2">
    <name type="scientific">Cannabis sativa</name>
    <name type="common">Hemp</name>
    <name type="synonym">Marijuana</name>
    <dbReference type="NCBI Taxonomy" id="3483"/>
    <lineage>
        <taxon>Eukaryota</taxon>
        <taxon>Viridiplantae</taxon>
        <taxon>Streptophyta</taxon>
        <taxon>Embryophyta</taxon>
        <taxon>Tracheophyta</taxon>
        <taxon>Spermatophyta</taxon>
        <taxon>Magnoliopsida</taxon>
        <taxon>eudicotyledons</taxon>
        <taxon>Gunneridae</taxon>
        <taxon>Pentapetalae</taxon>
        <taxon>rosids</taxon>
        <taxon>fabids</taxon>
        <taxon>Rosales</taxon>
        <taxon>Cannabaceae</taxon>
        <taxon>Cannabis</taxon>
    </lineage>
</organism>
<keyword evidence="2" id="KW-1185">Reference proteome</keyword>
<evidence type="ECO:0000313" key="1">
    <source>
        <dbReference type="EMBL" id="KAF4363148.1"/>
    </source>
</evidence>
<protein>
    <submittedName>
        <fullName evidence="1">Uncharacterized protein</fullName>
    </submittedName>
</protein>
<dbReference type="AlphaFoldDB" id="A0A7J6EXR8"/>